<evidence type="ECO:0000313" key="6">
    <source>
        <dbReference type="EMBL" id="CAH3020350.1"/>
    </source>
</evidence>
<keyword evidence="7" id="KW-1185">Reference proteome</keyword>
<proteinExistence type="predicted"/>
<reference evidence="6 7" key="1">
    <citation type="submission" date="2022-05" db="EMBL/GenBank/DDBJ databases">
        <authorList>
            <consortium name="Genoscope - CEA"/>
            <person name="William W."/>
        </authorList>
    </citation>
    <scope>NUCLEOTIDE SEQUENCE [LARGE SCALE GENOMIC DNA]</scope>
</reference>
<feature type="transmembrane region" description="Helical" evidence="4">
    <location>
        <begin position="12"/>
        <end position="30"/>
    </location>
</feature>
<keyword evidence="4" id="KW-0812">Transmembrane</keyword>
<organism evidence="6 7">
    <name type="scientific">Porites evermanni</name>
    <dbReference type="NCBI Taxonomy" id="104178"/>
    <lineage>
        <taxon>Eukaryota</taxon>
        <taxon>Metazoa</taxon>
        <taxon>Cnidaria</taxon>
        <taxon>Anthozoa</taxon>
        <taxon>Hexacorallia</taxon>
        <taxon>Scleractinia</taxon>
        <taxon>Fungiina</taxon>
        <taxon>Poritidae</taxon>
        <taxon>Porites</taxon>
    </lineage>
</organism>
<evidence type="ECO:0000256" key="4">
    <source>
        <dbReference type="SAM" id="Phobius"/>
    </source>
</evidence>
<evidence type="ECO:0000256" key="3">
    <source>
        <dbReference type="SAM" id="MobiDB-lite"/>
    </source>
</evidence>
<keyword evidence="4" id="KW-1133">Transmembrane helix</keyword>
<dbReference type="SUPFAM" id="SSF52540">
    <property type="entry name" value="P-loop containing nucleoside triphosphate hydrolases"/>
    <property type="match status" value="1"/>
</dbReference>
<gene>
    <name evidence="6" type="ORF">PEVE_00006716</name>
</gene>
<dbReference type="EMBL" id="CALNXI010000144">
    <property type="protein sequence ID" value="CAH3020350.1"/>
    <property type="molecule type" value="Genomic_DNA"/>
</dbReference>
<sequence>MAAWLDGRKVCVALPLAGLLSFCLYSMMLTEPKRRIKQIHYAAQDDENLFDLDNDVNNSFNEFKPPTHLRYSSAGKNATESSMSDKLERRPRKRLPNAIIIGVRKGGTRALLEFLKLHPKIKACSTEAHFFDVEENYQFGLDWYRQKMPKSLPGDITIEKTPAYFVTDKVPERVRQMSTNVKLIVTLRDPTERAISDYVQISTKKRKRSQSFEEFITQGKEQKILKTSTKTVQIGVYVKHLRNWLKYFPLSQLHFVSMEEMKVNPAKELQAVEKFLDIEPFIKKEHFYINESKHFPCVTLPDKKKSEKAGCLSETKGRPHPTVRNDIRTLLQNYYRPYNLELYKEAQRDFHWP</sequence>
<evidence type="ECO:0000256" key="2">
    <source>
        <dbReference type="ARBA" id="ARBA00023180"/>
    </source>
</evidence>
<dbReference type="Pfam" id="PF00685">
    <property type="entry name" value="Sulfotransfer_1"/>
    <property type="match status" value="1"/>
</dbReference>
<keyword evidence="1" id="KW-0808">Transferase</keyword>
<feature type="domain" description="Sulfotransferase" evidence="5">
    <location>
        <begin position="97"/>
        <end position="336"/>
    </location>
</feature>
<evidence type="ECO:0000256" key="1">
    <source>
        <dbReference type="ARBA" id="ARBA00022679"/>
    </source>
</evidence>
<dbReference type="InterPro" id="IPR000863">
    <property type="entry name" value="Sulfotransferase_dom"/>
</dbReference>
<name>A0ABN8LWR0_9CNID</name>
<comment type="caution">
    <text evidence="6">The sequence shown here is derived from an EMBL/GenBank/DDBJ whole genome shotgun (WGS) entry which is preliminary data.</text>
</comment>
<dbReference type="InterPro" id="IPR027417">
    <property type="entry name" value="P-loop_NTPase"/>
</dbReference>
<dbReference type="PANTHER" id="PTHR10605">
    <property type="entry name" value="HEPARAN SULFATE SULFOTRANSFERASE"/>
    <property type="match status" value="1"/>
</dbReference>
<evidence type="ECO:0000313" key="7">
    <source>
        <dbReference type="Proteomes" id="UP001159427"/>
    </source>
</evidence>
<dbReference type="Proteomes" id="UP001159427">
    <property type="component" value="Unassembled WGS sequence"/>
</dbReference>
<keyword evidence="4" id="KW-0472">Membrane</keyword>
<feature type="region of interest" description="Disordered" evidence="3">
    <location>
        <begin position="67"/>
        <end position="89"/>
    </location>
</feature>
<protein>
    <recommendedName>
        <fullName evidence="5">Sulfotransferase domain-containing protein</fullName>
    </recommendedName>
</protein>
<dbReference type="Gene3D" id="3.40.50.300">
    <property type="entry name" value="P-loop containing nucleotide triphosphate hydrolases"/>
    <property type="match status" value="1"/>
</dbReference>
<evidence type="ECO:0000259" key="5">
    <source>
        <dbReference type="Pfam" id="PF00685"/>
    </source>
</evidence>
<keyword evidence="2" id="KW-0325">Glycoprotein</keyword>
<accession>A0ABN8LWR0</accession>
<dbReference type="PANTHER" id="PTHR10605:SF72">
    <property type="entry name" value="HEPARAN SULFATE 3-O SULFOTRANSFERASE-B, ISOFORM A"/>
    <property type="match status" value="1"/>
</dbReference>
<dbReference type="InterPro" id="IPR037359">
    <property type="entry name" value="NST/OST"/>
</dbReference>